<feature type="region of interest" description="Disordered" evidence="11">
    <location>
        <begin position="190"/>
        <end position="210"/>
    </location>
</feature>
<keyword evidence="5 10" id="KW-0472">Membrane</keyword>
<dbReference type="Pfam" id="PF01529">
    <property type="entry name" value="DHHC"/>
    <property type="match status" value="1"/>
</dbReference>
<accession>A0A395RZC0</accession>
<organism evidence="13 14">
    <name type="scientific">Fusarium sporotrichioides</name>
    <dbReference type="NCBI Taxonomy" id="5514"/>
    <lineage>
        <taxon>Eukaryota</taxon>
        <taxon>Fungi</taxon>
        <taxon>Dikarya</taxon>
        <taxon>Ascomycota</taxon>
        <taxon>Pezizomycotina</taxon>
        <taxon>Sordariomycetes</taxon>
        <taxon>Hypocreomycetidae</taxon>
        <taxon>Hypocreales</taxon>
        <taxon>Nectriaceae</taxon>
        <taxon>Fusarium</taxon>
    </lineage>
</organism>
<dbReference type="EC" id="2.3.1.225" evidence="10"/>
<dbReference type="EMBL" id="PXOF01000101">
    <property type="protein sequence ID" value="RGP65461.1"/>
    <property type="molecule type" value="Genomic_DNA"/>
</dbReference>
<proteinExistence type="inferred from homology"/>
<evidence type="ECO:0000256" key="1">
    <source>
        <dbReference type="ARBA" id="ARBA00004141"/>
    </source>
</evidence>
<gene>
    <name evidence="13" type="ORF">FSPOR_7257</name>
</gene>
<evidence type="ECO:0000256" key="3">
    <source>
        <dbReference type="ARBA" id="ARBA00022692"/>
    </source>
</evidence>
<comment type="domain">
    <text evidence="10">The DHHC domain is required for palmitoyltransferase activity.</text>
</comment>
<evidence type="ECO:0000256" key="9">
    <source>
        <dbReference type="ARBA" id="ARBA00048048"/>
    </source>
</evidence>
<feature type="region of interest" description="Disordered" evidence="11">
    <location>
        <begin position="18"/>
        <end position="42"/>
    </location>
</feature>
<evidence type="ECO:0000256" key="11">
    <source>
        <dbReference type="SAM" id="MobiDB-lite"/>
    </source>
</evidence>
<evidence type="ECO:0000313" key="13">
    <source>
        <dbReference type="EMBL" id="RGP65461.1"/>
    </source>
</evidence>
<feature type="transmembrane region" description="Helical" evidence="10">
    <location>
        <begin position="301"/>
        <end position="327"/>
    </location>
</feature>
<comment type="similarity">
    <text evidence="10">Belongs to the DHHC palmitoyltransferase family.</text>
</comment>
<evidence type="ECO:0000259" key="12">
    <source>
        <dbReference type="Pfam" id="PF01529"/>
    </source>
</evidence>
<dbReference type="GO" id="GO:0016020">
    <property type="term" value="C:membrane"/>
    <property type="evidence" value="ECO:0007669"/>
    <property type="project" value="UniProtKB-SubCell"/>
</dbReference>
<keyword evidence="7" id="KW-0449">Lipoprotein</keyword>
<comment type="subcellular location">
    <subcellularLocation>
        <location evidence="1">Membrane</location>
        <topology evidence="1">Multi-pass membrane protein</topology>
    </subcellularLocation>
</comment>
<dbReference type="PROSITE" id="PS50216">
    <property type="entry name" value="DHHC"/>
    <property type="match status" value="1"/>
</dbReference>
<evidence type="ECO:0000256" key="5">
    <source>
        <dbReference type="ARBA" id="ARBA00023136"/>
    </source>
</evidence>
<comment type="catalytic activity">
    <reaction evidence="9 10">
        <text>L-cysteinyl-[protein] + hexadecanoyl-CoA = S-hexadecanoyl-L-cysteinyl-[protein] + CoA</text>
        <dbReference type="Rhea" id="RHEA:36683"/>
        <dbReference type="Rhea" id="RHEA-COMP:10131"/>
        <dbReference type="Rhea" id="RHEA-COMP:11032"/>
        <dbReference type="ChEBI" id="CHEBI:29950"/>
        <dbReference type="ChEBI" id="CHEBI:57287"/>
        <dbReference type="ChEBI" id="CHEBI:57379"/>
        <dbReference type="ChEBI" id="CHEBI:74151"/>
        <dbReference type="EC" id="2.3.1.225"/>
    </reaction>
</comment>
<feature type="compositionally biased region" description="Polar residues" evidence="11">
    <location>
        <begin position="18"/>
        <end position="28"/>
    </location>
</feature>
<feature type="transmembrane region" description="Helical" evidence="10">
    <location>
        <begin position="113"/>
        <end position="139"/>
    </location>
</feature>
<evidence type="ECO:0000256" key="7">
    <source>
        <dbReference type="ARBA" id="ARBA00023288"/>
    </source>
</evidence>
<feature type="domain" description="Palmitoyltransferase DHHC" evidence="12">
    <location>
        <begin position="237"/>
        <end position="277"/>
    </location>
</feature>
<name>A0A395RZC0_FUSSP</name>
<keyword evidence="14" id="KW-1185">Reference proteome</keyword>
<dbReference type="STRING" id="5514.A0A395RZC0"/>
<keyword evidence="3 10" id="KW-0812">Transmembrane</keyword>
<keyword evidence="2 10" id="KW-0808">Transferase</keyword>
<evidence type="ECO:0000256" key="6">
    <source>
        <dbReference type="ARBA" id="ARBA00023139"/>
    </source>
</evidence>
<keyword evidence="8 10" id="KW-0012">Acyltransferase</keyword>
<keyword evidence="4 10" id="KW-1133">Transmembrane helix</keyword>
<evidence type="ECO:0000256" key="2">
    <source>
        <dbReference type="ARBA" id="ARBA00022679"/>
    </source>
</evidence>
<evidence type="ECO:0000256" key="8">
    <source>
        <dbReference type="ARBA" id="ARBA00023315"/>
    </source>
</evidence>
<dbReference type="GO" id="GO:0019706">
    <property type="term" value="F:protein-cysteine S-palmitoyltransferase activity"/>
    <property type="evidence" value="ECO:0007669"/>
    <property type="project" value="UniProtKB-EC"/>
</dbReference>
<dbReference type="InterPro" id="IPR039859">
    <property type="entry name" value="PFA4/ZDH16/20/ERF2-like"/>
</dbReference>
<reference evidence="13 14" key="1">
    <citation type="journal article" date="2018" name="PLoS Pathog.">
        <title>Evolution of structural diversity of trichothecenes, a family of toxins produced by plant pathogenic and entomopathogenic fungi.</title>
        <authorList>
            <person name="Proctor R.H."/>
            <person name="McCormick S.P."/>
            <person name="Kim H.S."/>
            <person name="Cardoza R.E."/>
            <person name="Stanley A.M."/>
            <person name="Lindo L."/>
            <person name="Kelly A."/>
            <person name="Brown D.W."/>
            <person name="Lee T."/>
            <person name="Vaughan M.M."/>
            <person name="Alexander N.J."/>
            <person name="Busman M."/>
            <person name="Gutierrez S."/>
        </authorList>
    </citation>
    <scope>NUCLEOTIDE SEQUENCE [LARGE SCALE GENOMIC DNA]</scope>
    <source>
        <strain evidence="13 14">NRRL 3299</strain>
    </source>
</reference>
<dbReference type="InterPro" id="IPR001594">
    <property type="entry name" value="Palmitoyltrfase_DHHC"/>
</dbReference>
<evidence type="ECO:0000313" key="14">
    <source>
        <dbReference type="Proteomes" id="UP000266152"/>
    </source>
</evidence>
<dbReference type="AlphaFoldDB" id="A0A395RZC0"/>
<comment type="caution">
    <text evidence="13">The sequence shown here is derived from an EMBL/GenBank/DDBJ whole genome shotgun (WGS) entry which is preliminary data.</text>
</comment>
<feature type="transmembrane region" description="Helical" evidence="10">
    <location>
        <begin position="145"/>
        <end position="167"/>
    </location>
</feature>
<sequence>MAADMLVARSDELGLASNTSDTTINATTAKDENITRPPPTLTRSWSLPNVSTRATDTLALPILARASSLPINIAEPATDIDSDSSSVWTWAWSDEMPGPATSKRCGTRWIARVLPFFMLILVGYATYDVVVYCCVEYFIQKTRKTATAIVLIVLYSIFFVLMVAAYIRCYVTIQFNTGFVPWTAEREAAESERNERSTNGGDVESLQWAPADTNPDSPGLEAFYSKDAFICESDGLPKWCSECRSWKPDRAHHSSEYGRCVYKMDHVCPWMGGIISETFIATNAYVVKLRLDAGQSVDSRAIVGLAFGALFGLFSVTMTATALRFVFQNITNVDLFRKNQTFRLAVRVPTGTRSTDQFTTITYPLSFPGDDSRAPGTAHSNGVDQSDGAGSIATNRMAARDQRAKRTFAILQTRSGENPWHVGYLNNFKSVMGESILEWLLPIRHSPCTRHDSMVSDYEFGPLVEELKKRYGLAEGDIEKGANETTSS</sequence>
<evidence type="ECO:0000256" key="10">
    <source>
        <dbReference type="RuleBase" id="RU079119"/>
    </source>
</evidence>
<evidence type="ECO:0000256" key="4">
    <source>
        <dbReference type="ARBA" id="ARBA00022989"/>
    </source>
</evidence>
<protein>
    <recommendedName>
        <fullName evidence="10">Palmitoyltransferase</fullName>
        <ecNumber evidence="10">2.3.1.225</ecNumber>
    </recommendedName>
</protein>
<dbReference type="PANTHER" id="PTHR12246">
    <property type="entry name" value="PALMITOYLTRANSFERASE ZDHHC16"/>
    <property type="match status" value="1"/>
</dbReference>
<keyword evidence="6" id="KW-0564">Palmitate</keyword>
<dbReference type="Proteomes" id="UP000266152">
    <property type="component" value="Unassembled WGS sequence"/>
</dbReference>